<reference evidence="1 2" key="1">
    <citation type="submission" date="2018-01" db="EMBL/GenBank/DDBJ databases">
        <title>Co-occurrence of chitin degradation, pigmentation and bioactivity in marine Pseudoalteromonas.</title>
        <authorList>
            <person name="Paulsen S."/>
            <person name="Gram L."/>
            <person name="Machado H."/>
        </authorList>
    </citation>
    <scope>NUCLEOTIDE SEQUENCE [LARGE SCALE GENOMIC DNA]</scope>
    <source>
        <strain evidence="1 2">S3663</strain>
    </source>
</reference>
<comment type="caution">
    <text evidence="1">The sequence shown here is derived from an EMBL/GenBank/DDBJ whole genome shotgun (WGS) entry which is preliminary data.</text>
</comment>
<dbReference type="RefSeq" id="WP_138483412.1">
    <property type="nucleotide sequence ID" value="NZ_PPSW01000027.1"/>
</dbReference>
<dbReference type="EMBL" id="PPSW01000027">
    <property type="protein sequence ID" value="TLX45931.1"/>
    <property type="molecule type" value="Genomic_DNA"/>
</dbReference>
<accession>A0A5R9PYL2</accession>
<dbReference type="AlphaFoldDB" id="A0A5R9PYL2"/>
<proteinExistence type="predicted"/>
<dbReference type="Proteomes" id="UP000309186">
    <property type="component" value="Unassembled WGS sequence"/>
</dbReference>
<protein>
    <recommendedName>
        <fullName evidence="3">VOC domain-containing protein</fullName>
    </recommendedName>
</protein>
<organism evidence="1 2">
    <name type="scientific">Pseudoalteromonas phenolica</name>
    <dbReference type="NCBI Taxonomy" id="161398"/>
    <lineage>
        <taxon>Bacteria</taxon>
        <taxon>Pseudomonadati</taxon>
        <taxon>Pseudomonadota</taxon>
        <taxon>Gammaproteobacteria</taxon>
        <taxon>Alteromonadales</taxon>
        <taxon>Pseudoalteromonadaceae</taxon>
        <taxon>Pseudoalteromonas</taxon>
    </lineage>
</organism>
<evidence type="ECO:0000313" key="2">
    <source>
        <dbReference type="Proteomes" id="UP000309186"/>
    </source>
</evidence>
<name>A0A5R9PYL2_9GAMM</name>
<gene>
    <name evidence="1" type="ORF">C1E24_16765</name>
</gene>
<evidence type="ECO:0000313" key="1">
    <source>
        <dbReference type="EMBL" id="TLX45931.1"/>
    </source>
</evidence>
<sequence>MIFGFSHLTVNSNNIQSDLMEYLKLGYELEFSALKIHNSEHKKPLLKTHSPTHNIYYLKHKQLSPIELINHFSDNEDQADKINLEEGHINISIPSNLFSDEQNFWKRLGFNQNNDELILKRLCKTWSVTLKIQESNVHKSDLYLDSIGATSLAFIVKKLSHYIDNPELTDYIETEAFELLINEKLLNIIFLKSPAGIPVELIEIKK</sequence>
<dbReference type="OrthoDB" id="9792626at2"/>
<evidence type="ECO:0008006" key="3">
    <source>
        <dbReference type="Google" id="ProtNLM"/>
    </source>
</evidence>